<comment type="caution">
    <text evidence="4">The sequence shown here is derived from an EMBL/GenBank/DDBJ whole genome shotgun (WGS) entry which is preliminary data.</text>
</comment>
<dbReference type="Proteomes" id="UP000628736">
    <property type="component" value="Unassembled WGS sequence"/>
</dbReference>
<dbReference type="RefSeq" id="WP_147570899.1">
    <property type="nucleotide sequence ID" value="NZ_JACOPO010000010.1"/>
</dbReference>
<dbReference type="GO" id="GO:0043856">
    <property type="term" value="F:anti-sigma factor antagonist activity"/>
    <property type="evidence" value="ECO:0007669"/>
    <property type="project" value="InterPro"/>
</dbReference>
<dbReference type="CDD" id="cd07043">
    <property type="entry name" value="STAS_anti-anti-sigma_factors"/>
    <property type="match status" value="1"/>
</dbReference>
<evidence type="ECO:0000256" key="2">
    <source>
        <dbReference type="RuleBase" id="RU003749"/>
    </source>
</evidence>
<dbReference type="PANTHER" id="PTHR33495">
    <property type="entry name" value="ANTI-SIGMA FACTOR ANTAGONIST TM_1081-RELATED-RELATED"/>
    <property type="match status" value="1"/>
</dbReference>
<dbReference type="PANTHER" id="PTHR33495:SF2">
    <property type="entry name" value="ANTI-SIGMA FACTOR ANTAGONIST TM_1081-RELATED"/>
    <property type="match status" value="1"/>
</dbReference>
<dbReference type="PROSITE" id="PS50801">
    <property type="entry name" value="STAS"/>
    <property type="match status" value="1"/>
</dbReference>
<accession>A0A8J6M3T7</accession>
<keyword evidence="5" id="KW-1185">Reference proteome</keyword>
<dbReference type="InterPro" id="IPR002645">
    <property type="entry name" value="STAS_dom"/>
</dbReference>
<name>A0A8J6M3T7_9FIRM</name>
<evidence type="ECO:0000259" key="3">
    <source>
        <dbReference type="PROSITE" id="PS50801"/>
    </source>
</evidence>
<dbReference type="InterPro" id="IPR003658">
    <property type="entry name" value="Anti-sigma_ant"/>
</dbReference>
<dbReference type="InterPro" id="IPR036513">
    <property type="entry name" value="STAS_dom_sf"/>
</dbReference>
<evidence type="ECO:0000256" key="1">
    <source>
        <dbReference type="ARBA" id="ARBA00009013"/>
    </source>
</evidence>
<dbReference type="NCBIfam" id="TIGR00377">
    <property type="entry name" value="ant_ant_sig"/>
    <property type="match status" value="1"/>
</dbReference>
<sequence>MPVNCTEEERRLTAAVTGELDHHGAKAVMEELDRRIDAALPRELTLDLGGLTFTDSSGIAVLLRAHRRMGQVRGAMRVINTPGQAEKVFRAAGLQRIIRFE</sequence>
<comment type="similarity">
    <text evidence="1 2">Belongs to the anti-sigma-factor antagonist family.</text>
</comment>
<dbReference type="Pfam" id="PF01740">
    <property type="entry name" value="STAS"/>
    <property type="match status" value="1"/>
</dbReference>
<dbReference type="Gene3D" id="3.30.750.24">
    <property type="entry name" value="STAS domain"/>
    <property type="match status" value="1"/>
</dbReference>
<organism evidence="4 5">
    <name type="scientific">Flintibacter hominis</name>
    <dbReference type="NCBI Taxonomy" id="2763048"/>
    <lineage>
        <taxon>Bacteria</taxon>
        <taxon>Bacillati</taxon>
        <taxon>Bacillota</taxon>
        <taxon>Clostridia</taxon>
        <taxon>Eubacteriales</taxon>
        <taxon>Flintibacter</taxon>
    </lineage>
</organism>
<dbReference type="SUPFAM" id="SSF52091">
    <property type="entry name" value="SpoIIaa-like"/>
    <property type="match status" value="1"/>
</dbReference>
<dbReference type="AlphaFoldDB" id="A0A8J6M3T7"/>
<proteinExistence type="inferred from homology"/>
<reference evidence="4" key="1">
    <citation type="submission" date="2020-08" db="EMBL/GenBank/DDBJ databases">
        <title>Genome public.</title>
        <authorList>
            <person name="Liu C."/>
            <person name="Sun Q."/>
        </authorList>
    </citation>
    <scope>NUCLEOTIDE SEQUENCE</scope>
    <source>
        <strain evidence="4">NSJ-23</strain>
    </source>
</reference>
<dbReference type="EMBL" id="JACOPO010000010">
    <property type="protein sequence ID" value="MBC5723575.1"/>
    <property type="molecule type" value="Genomic_DNA"/>
</dbReference>
<gene>
    <name evidence="4" type="ORF">H8S11_12215</name>
</gene>
<evidence type="ECO:0000313" key="4">
    <source>
        <dbReference type="EMBL" id="MBC5723575.1"/>
    </source>
</evidence>
<protein>
    <recommendedName>
        <fullName evidence="2">Anti-sigma factor antagonist</fullName>
    </recommendedName>
</protein>
<evidence type="ECO:0000313" key="5">
    <source>
        <dbReference type="Proteomes" id="UP000628736"/>
    </source>
</evidence>
<feature type="domain" description="STAS" evidence="3">
    <location>
        <begin position="16"/>
        <end position="101"/>
    </location>
</feature>